<protein>
    <submittedName>
        <fullName evidence="1">UvrABC system protein A</fullName>
    </submittedName>
</protein>
<dbReference type="AlphaFoldDB" id="A0A8J4XC11"/>
<organism evidence="1 2">
    <name type="scientific">Clarias magur</name>
    <name type="common">Asian catfish</name>
    <name type="synonym">Macropteronotus magur</name>
    <dbReference type="NCBI Taxonomy" id="1594786"/>
    <lineage>
        <taxon>Eukaryota</taxon>
        <taxon>Metazoa</taxon>
        <taxon>Chordata</taxon>
        <taxon>Craniata</taxon>
        <taxon>Vertebrata</taxon>
        <taxon>Euteleostomi</taxon>
        <taxon>Actinopterygii</taxon>
        <taxon>Neopterygii</taxon>
        <taxon>Teleostei</taxon>
        <taxon>Ostariophysi</taxon>
        <taxon>Siluriformes</taxon>
        <taxon>Clariidae</taxon>
        <taxon>Clarias</taxon>
    </lineage>
</organism>
<keyword evidence="2" id="KW-1185">Reference proteome</keyword>
<reference evidence="1" key="1">
    <citation type="submission" date="2020-07" db="EMBL/GenBank/DDBJ databases">
        <title>Clarias magur genome sequencing, assembly and annotation.</title>
        <authorList>
            <person name="Kushwaha B."/>
            <person name="Kumar R."/>
            <person name="Das P."/>
            <person name="Joshi C.G."/>
            <person name="Kumar D."/>
            <person name="Nagpure N.S."/>
            <person name="Pandey M."/>
            <person name="Agarwal S."/>
            <person name="Srivastava S."/>
            <person name="Singh M."/>
            <person name="Sahoo L."/>
            <person name="Jayasankar P."/>
            <person name="Meher P.K."/>
            <person name="Koringa P.G."/>
            <person name="Iquebal M.A."/>
            <person name="Das S.P."/>
            <person name="Bit A."/>
            <person name="Patnaik S."/>
            <person name="Patel N."/>
            <person name="Shah T.M."/>
            <person name="Hinsu A."/>
            <person name="Jena J.K."/>
        </authorList>
    </citation>
    <scope>NUCLEOTIDE SEQUENCE</scope>
    <source>
        <strain evidence="1">CIFAMagur01</strain>
        <tissue evidence="1">Testis</tissue>
    </source>
</reference>
<proteinExistence type="predicted"/>
<sequence>KDPGIPPGQMEPDLKKQIKEIQLRGNQGAVDMAFFSPLCNLSPITVFDWLPKKKKT</sequence>
<evidence type="ECO:0000313" key="2">
    <source>
        <dbReference type="Proteomes" id="UP000727407"/>
    </source>
</evidence>
<feature type="non-terminal residue" evidence="1">
    <location>
        <position position="1"/>
    </location>
</feature>
<accession>A0A8J4XC11</accession>
<gene>
    <name evidence="1" type="primary">uvrA</name>
    <name evidence="1" type="ORF">DAT39_016722</name>
</gene>
<comment type="caution">
    <text evidence="1">The sequence shown here is derived from an EMBL/GenBank/DDBJ whole genome shotgun (WGS) entry which is preliminary data.</text>
</comment>
<name>A0A8J4XC11_CLAMG</name>
<dbReference type="EMBL" id="QNUK01000425">
    <property type="protein sequence ID" value="KAF5893580.1"/>
    <property type="molecule type" value="Genomic_DNA"/>
</dbReference>
<dbReference type="Proteomes" id="UP000727407">
    <property type="component" value="Unassembled WGS sequence"/>
</dbReference>
<feature type="non-terminal residue" evidence="1">
    <location>
        <position position="56"/>
    </location>
</feature>
<evidence type="ECO:0000313" key="1">
    <source>
        <dbReference type="EMBL" id="KAF5893580.1"/>
    </source>
</evidence>